<keyword evidence="3 7" id="KW-0812">Transmembrane</keyword>
<sequence length="451" mass="48836">MNIIHLFTRYFHDVIIAVEAILANKMKSMLTALGIMFGVAAVISMLAIGKGAQQEVLEQIKLVGVNNIIVTPSETALGSPDAPSGGGIGSVKRFSPGLTLRDAEAIQAAIPTVNKVSPVISLNYHAVLNGKSYPVSLEGVSPYYFELLNVQLADGEIFTQDQSERGLPVCVIGDNIKNRFFSTEDPIGKYIKCGDTWLQVIGLIERRDFTASASDELGISSTDNKIFVPVKTMLLRFKDRARVDPEILESVTRAGANSTVSGDQAATKAEDQLDKIIIQVEETEHLGVTADIIKRMLLRRHSDIYDFEVTVPELLLKQQQKTNDIFNIVLGAIASISLVVGGIGIMNIMLASVWERIREIGTRQAIGASRKDIIVQFLSESTLISVSGGMIGIILGVIMARLINVMADIQTIVSVFSVLVAFGVSATVGIVFGYIPAKRAANQDPVESLRH</sequence>
<dbReference type="KEGG" id="alkq:M9189_03620"/>
<keyword evidence="4 7" id="KW-1133">Transmembrane helix</keyword>
<comment type="subcellular location">
    <subcellularLocation>
        <location evidence="1">Cell membrane</location>
        <topology evidence="1">Multi-pass membrane protein</topology>
    </subcellularLocation>
</comment>
<feature type="domain" description="ABC3 transporter permease C-terminal" evidence="8">
    <location>
        <begin position="332"/>
        <end position="445"/>
    </location>
</feature>
<evidence type="ECO:0000256" key="2">
    <source>
        <dbReference type="ARBA" id="ARBA00022475"/>
    </source>
</evidence>
<dbReference type="InterPro" id="IPR003838">
    <property type="entry name" value="ABC3_permease_C"/>
</dbReference>
<feature type="transmembrane region" description="Helical" evidence="7">
    <location>
        <begin position="325"/>
        <end position="353"/>
    </location>
</feature>
<keyword evidence="5 7" id="KW-0472">Membrane</keyword>
<keyword evidence="2" id="KW-1003">Cell membrane</keyword>
<evidence type="ECO:0000259" key="9">
    <source>
        <dbReference type="Pfam" id="PF12704"/>
    </source>
</evidence>
<dbReference type="Pfam" id="PF12704">
    <property type="entry name" value="MacB_PCD"/>
    <property type="match status" value="1"/>
</dbReference>
<accession>A0A9J6ZT59</accession>
<feature type="domain" description="MacB-like periplasmic core" evidence="9">
    <location>
        <begin position="28"/>
        <end position="265"/>
    </location>
</feature>
<dbReference type="Proteomes" id="UP001056426">
    <property type="component" value="Chromosome"/>
</dbReference>
<feature type="transmembrane region" description="Helical" evidence="7">
    <location>
        <begin position="374"/>
        <end position="400"/>
    </location>
</feature>
<dbReference type="InterPro" id="IPR050250">
    <property type="entry name" value="Macrolide_Exporter_MacB"/>
</dbReference>
<evidence type="ECO:0000259" key="8">
    <source>
        <dbReference type="Pfam" id="PF02687"/>
    </source>
</evidence>
<reference evidence="10" key="1">
    <citation type="submission" date="2022-05" db="EMBL/GenBank/DDBJ databases">
        <authorList>
            <person name="Sun X."/>
        </authorList>
    </citation>
    <scope>NUCLEOTIDE SEQUENCE</scope>
    <source>
        <strain evidence="10">Ai-910</strain>
    </source>
</reference>
<evidence type="ECO:0000256" key="6">
    <source>
        <dbReference type="ARBA" id="ARBA00038076"/>
    </source>
</evidence>
<name>A0A9J6ZT59_9BACT</name>
<evidence type="ECO:0000256" key="7">
    <source>
        <dbReference type="SAM" id="Phobius"/>
    </source>
</evidence>
<dbReference type="RefSeq" id="WP_250724644.1">
    <property type="nucleotide sequence ID" value="NZ_CP098400.1"/>
</dbReference>
<evidence type="ECO:0000313" key="10">
    <source>
        <dbReference type="EMBL" id="URW80440.1"/>
    </source>
</evidence>
<evidence type="ECO:0000256" key="4">
    <source>
        <dbReference type="ARBA" id="ARBA00022989"/>
    </source>
</evidence>
<evidence type="ECO:0000256" key="1">
    <source>
        <dbReference type="ARBA" id="ARBA00004651"/>
    </source>
</evidence>
<comment type="similarity">
    <text evidence="6">Belongs to the ABC-4 integral membrane protein family.</text>
</comment>
<dbReference type="AlphaFoldDB" id="A0A9J6ZT59"/>
<dbReference type="GO" id="GO:0005886">
    <property type="term" value="C:plasma membrane"/>
    <property type="evidence" value="ECO:0007669"/>
    <property type="project" value="UniProtKB-SubCell"/>
</dbReference>
<dbReference type="Pfam" id="PF02687">
    <property type="entry name" value="FtsX"/>
    <property type="match status" value="1"/>
</dbReference>
<evidence type="ECO:0000256" key="3">
    <source>
        <dbReference type="ARBA" id="ARBA00022692"/>
    </source>
</evidence>
<reference evidence="10" key="2">
    <citation type="submission" date="2022-06" db="EMBL/GenBank/DDBJ databases">
        <title>Xiashengella guii gen. nov. sp. nov., a bacterium isolated form anaerobic digestion tank.</title>
        <authorList>
            <person name="Huang H."/>
        </authorList>
    </citation>
    <scope>NUCLEOTIDE SEQUENCE</scope>
    <source>
        <strain evidence="10">Ai-910</strain>
    </source>
</reference>
<gene>
    <name evidence="10" type="ORF">M9189_03620</name>
</gene>
<evidence type="ECO:0000313" key="11">
    <source>
        <dbReference type="Proteomes" id="UP001056426"/>
    </source>
</evidence>
<dbReference type="GO" id="GO:0022857">
    <property type="term" value="F:transmembrane transporter activity"/>
    <property type="evidence" value="ECO:0007669"/>
    <property type="project" value="TreeGrafter"/>
</dbReference>
<dbReference type="InterPro" id="IPR025857">
    <property type="entry name" value="MacB_PCD"/>
</dbReference>
<keyword evidence="11" id="KW-1185">Reference proteome</keyword>
<evidence type="ECO:0000256" key="5">
    <source>
        <dbReference type="ARBA" id="ARBA00023136"/>
    </source>
</evidence>
<dbReference type="EMBL" id="CP098400">
    <property type="protein sequence ID" value="URW80440.1"/>
    <property type="molecule type" value="Genomic_DNA"/>
</dbReference>
<dbReference type="PANTHER" id="PTHR30572">
    <property type="entry name" value="MEMBRANE COMPONENT OF TRANSPORTER-RELATED"/>
    <property type="match status" value="1"/>
</dbReference>
<feature type="transmembrane region" description="Helical" evidence="7">
    <location>
        <begin position="30"/>
        <end position="49"/>
    </location>
</feature>
<organism evidence="10 11">
    <name type="scientific">Xiashengella succiniciproducens</name>
    <dbReference type="NCBI Taxonomy" id="2949635"/>
    <lineage>
        <taxon>Bacteria</taxon>
        <taxon>Pseudomonadati</taxon>
        <taxon>Bacteroidota</taxon>
        <taxon>Bacteroidia</taxon>
        <taxon>Marinilabiliales</taxon>
        <taxon>Marinilabiliaceae</taxon>
        <taxon>Xiashengella</taxon>
    </lineage>
</organism>
<dbReference type="PANTHER" id="PTHR30572:SF4">
    <property type="entry name" value="ABC TRANSPORTER PERMEASE YTRF"/>
    <property type="match status" value="1"/>
</dbReference>
<protein>
    <submittedName>
        <fullName evidence="10">ABC transporter permease</fullName>
    </submittedName>
</protein>
<feature type="transmembrane region" description="Helical" evidence="7">
    <location>
        <begin position="412"/>
        <end position="435"/>
    </location>
</feature>
<proteinExistence type="inferred from homology"/>